<feature type="compositionally biased region" description="Acidic residues" evidence="8">
    <location>
        <begin position="240"/>
        <end position="250"/>
    </location>
</feature>
<keyword evidence="3" id="KW-0547">Nucleotide-binding</keyword>
<dbReference type="Pfam" id="PF00270">
    <property type="entry name" value="DEAD"/>
    <property type="match status" value="2"/>
</dbReference>
<dbReference type="InterPro" id="IPR057842">
    <property type="entry name" value="WH_MER3"/>
</dbReference>
<dbReference type="PROSITE" id="PS51192">
    <property type="entry name" value="HELICASE_ATP_BIND_1"/>
    <property type="match status" value="2"/>
</dbReference>
<dbReference type="CDD" id="cd18795">
    <property type="entry name" value="SF2_C_Ski2"/>
    <property type="match status" value="1"/>
</dbReference>
<dbReference type="Pfam" id="PF18149">
    <property type="entry name" value="Helicase_PWI"/>
    <property type="match status" value="1"/>
</dbReference>
<keyword evidence="12" id="KW-1185">Reference proteome</keyword>
<dbReference type="SUPFAM" id="SSF52540">
    <property type="entry name" value="P-loop containing nucleoside triphosphate hydrolases"/>
    <property type="match status" value="4"/>
</dbReference>
<name>A0ABQ7S6C5_9ACAR</name>
<comment type="similarity">
    <text evidence="1">Belongs to the helicase family. SKI2 subfamily.</text>
</comment>
<dbReference type="SUPFAM" id="SSF46785">
    <property type="entry name" value="Winged helix' DNA-binding domain"/>
    <property type="match status" value="1"/>
</dbReference>
<feature type="domain" description="Helicase ATP-binding" evidence="9">
    <location>
        <begin position="528"/>
        <end position="711"/>
    </location>
</feature>
<dbReference type="SUPFAM" id="SSF81296">
    <property type="entry name" value="E set domains"/>
    <property type="match status" value="2"/>
</dbReference>
<keyword evidence="11" id="KW-0687">Ribonucleoprotein</keyword>
<feature type="compositionally biased region" description="Basic and acidic residues" evidence="8">
    <location>
        <begin position="22"/>
        <end position="34"/>
    </location>
</feature>
<dbReference type="CDD" id="cd18019">
    <property type="entry name" value="DEXHc_Brr2_1"/>
    <property type="match status" value="1"/>
</dbReference>
<keyword evidence="4" id="KW-0378">Hydrolase</keyword>
<gene>
    <name evidence="11" type="primary">SNRNP200</name>
    <name evidence="11" type="ORF">GZH46_02551</name>
</gene>
<dbReference type="Pfam" id="PF21188">
    <property type="entry name" value="BRR2_plug"/>
    <property type="match status" value="1"/>
</dbReference>
<reference evidence="11 12" key="1">
    <citation type="submission" date="2020-10" db="EMBL/GenBank/DDBJ databases">
        <authorList>
            <person name="Klimov P.B."/>
            <person name="Dyachkov S.M."/>
            <person name="Chetverikov P.E."/>
        </authorList>
    </citation>
    <scope>NUCLEOTIDE SEQUENCE [LARGE SCALE GENOMIC DNA]</scope>
    <source>
        <strain evidence="11">BMOC 18-1129-001#AD2665</strain>
        <tissue evidence="11">Entire mites</tissue>
    </source>
</reference>
<feature type="domain" description="Helicase ATP-binding" evidence="9">
    <location>
        <begin position="1379"/>
        <end position="1582"/>
    </location>
</feature>
<protein>
    <recommendedName>
        <fullName evidence="7">U5 small nuclear ribonucleoprotein 200 kDa helicase</fullName>
    </recommendedName>
</protein>
<dbReference type="Gene3D" id="1.10.3380.10">
    <property type="entry name" value="Sec63 N-terminal domain-like domain"/>
    <property type="match status" value="2"/>
</dbReference>
<dbReference type="GO" id="GO:1990904">
    <property type="term" value="C:ribonucleoprotein complex"/>
    <property type="evidence" value="ECO:0007669"/>
    <property type="project" value="UniProtKB-KW"/>
</dbReference>
<evidence type="ECO:0000256" key="2">
    <source>
        <dbReference type="ARBA" id="ARBA00022737"/>
    </source>
</evidence>
<dbReference type="InterPro" id="IPR036388">
    <property type="entry name" value="WH-like_DNA-bd_sf"/>
</dbReference>
<dbReference type="SUPFAM" id="SSF158702">
    <property type="entry name" value="Sec63 N-terminal domain-like"/>
    <property type="match status" value="2"/>
</dbReference>
<feature type="compositionally biased region" description="Basic and acidic residues" evidence="8">
    <location>
        <begin position="44"/>
        <end position="67"/>
    </location>
</feature>
<dbReference type="EMBL" id="JAIFTH010000802">
    <property type="protein sequence ID" value="KAG9508941.1"/>
    <property type="molecule type" value="Genomic_DNA"/>
</dbReference>
<evidence type="ECO:0000313" key="12">
    <source>
        <dbReference type="Proteomes" id="UP000825002"/>
    </source>
</evidence>
<dbReference type="Gene3D" id="3.40.50.300">
    <property type="entry name" value="P-loop containing nucleotide triphosphate hydrolases"/>
    <property type="match status" value="4"/>
</dbReference>
<dbReference type="Pfam" id="PF23445">
    <property type="entry name" value="WHD_SNRNP200"/>
    <property type="match status" value="2"/>
</dbReference>
<dbReference type="Gene3D" id="1.10.150.20">
    <property type="entry name" value="5' to 3' exonuclease, C-terminal subdomain"/>
    <property type="match status" value="2"/>
</dbReference>
<comment type="caution">
    <text evidence="11">The sequence shown here is derived from an EMBL/GenBank/DDBJ whole genome shotgun (WGS) entry which is preliminary data.</text>
</comment>
<dbReference type="InterPro" id="IPR035892">
    <property type="entry name" value="C2_domain_sf"/>
</dbReference>
<dbReference type="Pfam" id="PF00271">
    <property type="entry name" value="Helicase_C"/>
    <property type="match status" value="1"/>
</dbReference>
<feature type="compositionally biased region" description="Basic and acidic residues" evidence="8">
    <location>
        <begin position="407"/>
        <end position="423"/>
    </location>
</feature>
<feature type="region of interest" description="Disordered" evidence="8">
    <location>
        <begin position="1"/>
        <end position="96"/>
    </location>
</feature>
<dbReference type="InterPro" id="IPR050474">
    <property type="entry name" value="Hel308_SKI2-like"/>
</dbReference>
<evidence type="ECO:0000256" key="3">
    <source>
        <dbReference type="ARBA" id="ARBA00022741"/>
    </source>
</evidence>
<dbReference type="Gene3D" id="2.60.40.150">
    <property type="entry name" value="C2 domain"/>
    <property type="match status" value="2"/>
</dbReference>
<organism evidence="11 12">
    <name type="scientific">Fragariocoptes setiger</name>
    <dbReference type="NCBI Taxonomy" id="1670756"/>
    <lineage>
        <taxon>Eukaryota</taxon>
        <taxon>Metazoa</taxon>
        <taxon>Ecdysozoa</taxon>
        <taxon>Arthropoda</taxon>
        <taxon>Chelicerata</taxon>
        <taxon>Arachnida</taxon>
        <taxon>Acari</taxon>
        <taxon>Acariformes</taxon>
        <taxon>Trombidiformes</taxon>
        <taxon>Prostigmata</taxon>
        <taxon>Eupodina</taxon>
        <taxon>Eriophyoidea</taxon>
        <taxon>Phytoptidae</taxon>
        <taxon>Fragariocoptes</taxon>
    </lineage>
</organism>
<evidence type="ECO:0000313" key="11">
    <source>
        <dbReference type="EMBL" id="KAG9508941.1"/>
    </source>
</evidence>
<evidence type="ECO:0000256" key="7">
    <source>
        <dbReference type="ARBA" id="ARBA00034541"/>
    </source>
</evidence>
<feature type="region of interest" description="Disordered" evidence="8">
    <location>
        <begin position="236"/>
        <end position="267"/>
    </location>
</feature>
<keyword evidence="2" id="KW-0677">Repeat</keyword>
<dbReference type="SMART" id="SM00487">
    <property type="entry name" value="DEXDc"/>
    <property type="match status" value="2"/>
</dbReference>
<dbReference type="SMART" id="SM00973">
    <property type="entry name" value="Sec63"/>
    <property type="match status" value="2"/>
</dbReference>
<keyword evidence="5 11" id="KW-0347">Helicase</keyword>
<dbReference type="InterPro" id="IPR001650">
    <property type="entry name" value="Helicase_C-like"/>
</dbReference>
<dbReference type="InterPro" id="IPR014756">
    <property type="entry name" value="Ig_E-set"/>
</dbReference>
<proteinExistence type="inferred from homology"/>
<accession>A0ABQ7S6C5</accession>
<dbReference type="InterPro" id="IPR041094">
    <property type="entry name" value="Brr2_helicase_PWI"/>
</dbReference>
<dbReference type="PANTHER" id="PTHR47961">
    <property type="entry name" value="DNA POLYMERASE THETA, PUTATIVE (AFU_ORTHOLOGUE AFUA_1G05260)-RELATED"/>
    <property type="match status" value="1"/>
</dbReference>
<dbReference type="InterPro" id="IPR011545">
    <property type="entry name" value="DEAD/DEAH_box_helicase_dom"/>
</dbReference>
<dbReference type="InterPro" id="IPR036390">
    <property type="entry name" value="WH_DNA-bd_sf"/>
</dbReference>
<feature type="region of interest" description="Disordered" evidence="8">
    <location>
        <begin position="390"/>
        <end position="437"/>
    </location>
</feature>
<evidence type="ECO:0000259" key="10">
    <source>
        <dbReference type="PROSITE" id="PS51194"/>
    </source>
</evidence>
<keyword evidence="6" id="KW-0067">ATP-binding</keyword>
<evidence type="ECO:0000259" key="9">
    <source>
        <dbReference type="PROSITE" id="PS51192"/>
    </source>
</evidence>
<feature type="compositionally biased region" description="Basic residues" evidence="8">
    <location>
        <begin position="69"/>
        <end position="78"/>
    </location>
</feature>
<dbReference type="InterPro" id="IPR027417">
    <property type="entry name" value="P-loop_NTPase"/>
</dbReference>
<evidence type="ECO:0000256" key="1">
    <source>
        <dbReference type="ARBA" id="ARBA00010140"/>
    </source>
</evidence>
<dbReference type="Pfam" id="PF02889">
    <property type="entry name" value="Sec63"/>
    <property type="match status" value="2"/>
</dbReference>
<dbReference type="PANTHER" id="PTHR47961:SF4">
    <property type="entry name" value="ACTIVATING SIGNAL COINTEGRATOR 1 COMPLEX SUBUNIT 3"/>
    <property type="match status" value="1"/>
</dbReference>
<dbReference type="PROSITE" id="PS51194">
    <property type="entry name" value="HELICASE_CTER"/>
    <property type="match status" value="1"/>
</dbReference>
<feature type="compositionally biased region" description="Polar residues" evidence="8">
    <location>
        <begin position="391"/>
        <end position="404"/>
    </location>
</feature>
<evidence type="ECO:0000256" key="8">
    <source>
        <dbReference type="SAM" id="MobiDB-lite"/>
    </source>
</evidence>
<dbReference type="InterPro" id="IPR004179">
    <property type="entry name" value="Sec63-dom"/>
</dbReference>
<evidence type="ECO:0000256" key="4">
    <source>
        <dbReference type="ARBA" id="ARBA00022801"/>
    </source>
</evidence>
<dbReference type="Gene3D" id="1.10.10.10">
    <property type="entry name" value="Winged helix-like DNA-binding domain superfamily/Winged helix DNA-binding domain"/>
    <property type="match status" value="2"/>
</dbReference>
<evidence type="ECO:0000256" key="5">
    <source>
        <dbReference type="ARBA" id="ARBA00022806"/>
    </source>
</evidence>
<dbReference type="InterPro" id="IPR048863">
    <property type="entry name" value="BRR2_plug"/>
</dbReference>
<dbReference type="Proteomes" id="UP000825002">
    <property type="component" value="Unassembled WGS sequence"/>
</dbReference>
<feature type="domain" description="Helicase C-terminal" evidence="10">
    <location>
        <begin position="722"/>
        <end position="940"/>
    </location>
</feature>
<dbReference type="InterPro" id="IPR014001">
    <property type="entry name" value="Helicase_ATP-bd"/>
</dbReference>
<dbReference type="PIRSF" id="PIRSF039073">
    <property type="entry name" value="BRR2"/>
    <property type="match status" value="1"/>
</dbReference>
<dbReference type="SMART" id="SM00490">
    <property type="entry name" value="HELICc"/>
    <property type="match status" value="2"/>
</dbReference>
<feature type="non-terminal residue" evidence="11">
    <location>
        <position position="2269"/>
    </location>
</feature>
<sequence length="2269" mass="258151">MADQAHRNLQYDYKTNANKVLPSDKPDRRSHNDVPTEVQSLADGRLKGRMGDRAVRSKPLDEIESTTRKSSKKSKHHHDTTSYPSSTSHQKHTKVHTHVIQSAADPTILSDIRYRPKLPQTRQIYEGLLSFIKDALGDQPSDYLCGAADEVLDVMKNDNLREDAKKNEIDQLLGSVMEPERFNILTNLCKKITDFEAPNDNVIDRPLEEIDERAAVNVDFEDPDDEGEDAILHEVQDNSDQSEDEIEGEEANIGASLQRKSDDPLDMPVVRDTLGRGRDVQTQLHPLDIDAHWLQRELGKTYSDPLEAQRKAQEVISILKNASDDRELENQLVRAMSNVSFDFIKVLRQNRRMIYYCTLLKSAQSVMERNRVRDGMLADPQLTKILRQLEGGTSPTSANDSSMESKAPIEKLRSSVKRDHNDDAMDVDDETNTRDPRSATIRGCQMLKLEEYAFAQGSHLMVNEKCKLAEGSYREQKKGYEEVYVPAAKPKPMEPGEKLVPISSLPPHAQPAFEGFKTLNRIQSRIHKAALFEDYNLLICAPTGAGKTNVAVLTMMREIGKHVNSDNTINANDFKIIYIAPMRSLVSEMVANFSKRLSRYNLVVSELTGDHQLSREQINASQVIVCTPEKWDIITRKGGERVYTQLVKLVIFDEVHLLHDDRGPVLEALVARIIRAKETNQEDIRMVGLSATLPNYEHVARFLHVDTSRGLFHFDNTFRPVPLEQQFIGIEERKAIKRYQLMNTILYEKVIERAGRSQVLIFVHSRKETWKTAKAIRDSAIENDTLGKFLREGSSSTKLLQERTNDIQANNELRDLLPYGFAIHHAGMCRNDRQLVEELFADRHIQVLVSTATLAWGVNLPAHTVIIKGTQVYNPEKGKWSELGPLDVLQMLGRAGRPQFDSKGEGILLTQHTELQYYLSLMNQQLPIESQMISRLPDLLNAECVLGNVQSVQDGVKWLEYTYLYIRMLKNPNLYRVPHEALKNDERLERHRYNLIYSAAVVLDECGLVKFDRRSGDIQSTDSGSTASHYYCANESMKTYLQLLKPTMSEIDLFRMFSLSNEFRNIVIREEEKLELTRLMERVPIPVKESIDQPSAKVNVLLQAYISQLKLEGLALMSDMVYVTQSAARLARAIHEIVLSRGWAKLADIVLTFCKMIDKRMWQSMSPLRQFPGVPSEAIRKLEPKSIPFERLYDLSDDELGELLRLPRRVGHVISRAVALLPRFDLDASVQPITRSTIKIELTIVPNFDWDVNLHSRSQGFWILVEDVDGEFILHHENFLLKQRYAQDTHYLSFYVPILDPLPPFYFIKIVSDRWIGSELTIPLCFSKLILPKKTFPPTQLLDMEPQPVSALRNPQYEEIYIERFKGGNFNEIQTQAFHSLYTQDVNVLLCASAGSGRLTCAELAVLRFLDTGGAIVRGSGDSNPKILTRCVYLSPRRDQAELVCERWRHLFGSRLGQCVDQLTGEMIADCATMTRSNIIVTDVESWDIVSRRWKQKRKVPVQSVRLFIVDELHHLARNATLEFVCSRMRYISSQLSASAASIQQHQTSNSDNVIRIVALAAPIANAEDLGSWLHANRGVMYNFHPSIRPVRLDLHIRGFSHTHYATRLLQMARPVYQTIINESPMKPVLVFVASRRQALVTALEVMKFGAADGRTFGATQRSNSDARECGDIMAKLKRSDKCLGELLLSGVAYVHEGQDKADQRNIQRLFKINQIQVLVVSKCVAWSLTVGAYMVIIKDTQQYNGKCHAYEDYDIMDVLHMIGRANRPLVDHDSRCVVMCPTTRLSYYRKFLSEPLPVESCLDRSLHDHFNAEIVTKTIENKQDAVDSLTWTFLYRRQQQNPNYYGLQGVSHRQLSEHLSELVESTLSDLVDAKCITMVNDMDVSPVNLGLIASYYYIHYDTVRLFSDSLKRSTKLKNLLEILALAHEFGFSEVLPVRHHEDEQLRRLASSLSSCQNYKPENCYIDADGDGTNTQQRHRHRSNRDELKIFSDPHVKANVLLQAHLSRARLPSVELEGDRRQVVERALRLVLACVDVLSVKALLRPSLLAMEFAQMLVQAVWSTQTGAVLRQVPHFDDAMLRACLAHTPRPVECVYDLLDLDDAERDKLLASGGITHRSQLTDVSRYCNRYPYLRIETSILGATTSSSSNKECCVAPDAPFTVLVTLERDADTDTKVIAPLFGRSLDEGWWLVVGDERDNKLVSIKRVLMTAGSSNERREKIEVSAPQETGAYQYKLYVMCDSYLGCDQEFELMFRVVAPDRSDTGSKK</sequence>
<evidence type="ECO:0000256" key="6">
    <source>
        <dbReference type="ARBA" id="ARBA00022840"/>
    </source>
</evidence>
<dbReference type="GO" id="GO:0004386">
    <property type="term" value="F:helicase activity"/>
    <property type="evidence" value="ECO:0007669"/>
    <property type="project" value="UniProtKB-KW"/>
</dbReference>